<dbReference type="InParanoid" id="A2EXM4"/>
<dbReference type="AlphaFoldDB" id="A2EXM4"/>
<organism evidence="2 3">
    <name type="scientific">Trichomonas vaginalis (strain ATCC PRA-98 / G3)</name>
    <dbReference type="NCBI Taxonomy" id="412133"/>
    <lineage>
        <taxon>Eukaryota</taxon>
        <taxon>Metamonada</taxon>
        <taxon>Parabasalia</taxon>
        <taxon>Trichomonadida</taxon>
        <taxon>Trichomonadidae</taxon>
        <taxon>Trichomonas</taxon>
    </lineage>
</organism>
<name>A2EXM4_TRIV3</name>
<keyword evidence="3" id="KW-1185">Reference proteome</keyword>
<evidence type="ECO:0008006" key="4">
    <source>
        <dbReference type="Google" id="ProtNLM"/>
    </source>
</evidence>
<evidence type="ECO:0000313" key="2">
    <source>
        <dbReference type="EMBL" id="EAY02581.1"/>
    </source>
</evidence>
<keyword evidence="1" id="KW-0812">Transmembrane</keyword>
<evidence type="ECO:0000256" key="1">
    <source>
        <dbReference type="SAM" id="Phobius"/>
    </source>
</evidence>
<protein>
    <recommendedName>
        <fullName evidence="4">Thioredoxin domain-containing protein</fullName>
    </recommendedName>
</protein>
<dbReference type="Proteomes" id="UP000001542">
    <property type="component" value="Unassembled WGS sequence"/>
</dbReference>
<reference evidence="2" key="1">
    <citation type="submission" date="2006-10" db="EMBL/GenBank/DDBJ databases">
        <authorList>
            <person name="Amadeo P."/>
            <person name="Zhao Q."/>
            <person name="Wortman J."/>
            <person name="Fraser-Liggett C."/>
            <person name="Carlton J."/>
        </authorList>
    </citation>
    <scope>NUCLEOTIDE SEQUENCE</scope>
    <source>
        <strain evidence="2">G3</strain>
    </source>
</reference>
<dbReference type="InterPro" id="IPR036249">
    <property type="entry name" value="Thioredoxin-like_sf"/>
</dbReference>
<dbReference type="EMBL" id="DS113531">
    <property type="protein sequence ID" value="EAY02581.1"/>
    <property type="molecule type" value="Genomic_DNA"/>
</dbReference>
<dbReference type="SUPFAM" id="SSF52833">
    <property type="entry name" value="Thioredoxin-like"/>
    <property type="match status" value="1"/>
</dbReference>
<keyword evidence="1" id="KW-1133">Transmembrane helix</keyword>
<sequence length="414" mass="49070">MSKSIELDKKKYNKIFKSPSTKSVFVYIWDNSNLESQQFLSQWNILSDADEYRDIATYADVLCSKNLELCHQFDRKEIPRLLWYETPQSTPEIYNGRLHINSVTQYLRNITASPIIKVRKSKYSPFISKQIQENLNPDLNDGEYFLFNISTNDKDSIEIAKQIAKNMKFLPTQIFLLKDKSLHAPYLTSHKGNKTFKMMETLTYQNAEAFIIRRNIPFLTHYTQAISDISFKYKIPFAVFVRPDEFGPIIKPFAEVVENYMAVTQTNCILSPSICRYINQKPKDYGYIAFLNRSSYTFWVYDKPLDEKYIDSFVEDIVNHQLTGYGPGIWLKPFVKPVNFYYSMRERGGMPFYTIQIPLCFATILFCFIVYKRADTIVWYVDWVKAKQEEKRKRIEYYAELERQKKNRLKLKNR</sequence>
<keyword evidence="1" id="KW-0472">Membrane</keyword>
<gene>
    <name evidence="2" type="ORF">TVAG_254820</name>
</gene>
<evidence type="ECO:0000313" key="3">
    <source>
        <dbReference type="Proteomes" id="UP000001542"/>
    </source>
</evidence>
<accession>A2EXM4</accession>
<dbReference type="VEuPathDB" id="TrichDB:TVAG_254820"/>
<reference evidence="2" key="2">
    <citation type="journal article" date="2007" name="Science">
        <title>Draft genome sequence of the sexually transmitted pathogen Trichomonas vaginalis.</title>
        <authorList>
            <person name="Carlton J.M."/>
            <person name="Hirt R.P."/>
            <person name="Silva J.C."/>
            <person name="Delcher A.L."/>
            <person name="Schatz M."/>
            <person name="Zhao Q."/>
            <person name="Wortman J.R."/>
            <person name="Bidwell S.L."/>
            <person name="Alsmark U.C.M."/>
            <person name="Besteiro S."/>
            <person name="Sicheritz-Ponten T."/>
            <person name="Noel C.J."/>
            <person name="Dacks J.B."/>
            <person name="Foster P.G."/>
            <person name="Simillion C."/>
            <person name="Van de Peer Y."/>
            <person name="Miranda-Saavedra D."/>
            <person name="Barton G.J."/>
            <person name="Westrop G.D."/>
            <person name="Mueller S."/>
            <person name="Dessi D."/>
            <person name="Fiori P.L."/>
            <person name="Ren Q."/>
            <person name="Paulsen I."/>
            <person name="Zhang H."/>
            <person name="Bastida-Corcuera F.D."/>
            <person name="Simoes-Barbosa A."/>
            <person name="Brown M.T."/>
            <person name="Hayes R.D."/>
            <person name="Mukherjee M."/>
            <person name="Okumura C.Y."/>
            <person name="Schneider R."/>
            <person name="Smith A.J."/>
            <person name="Vanacova S."/>
            <person name="Villalvazo M."/>
            <person name="Haas B.J."/>
            <person name="Pertea M."/>
            <person name="Feldblyum T.V."/>
            <person name="Utterback T.R."/>
            <person name="Shu C.L."/>
            <person name="Osoegawa K."/>
            <person name="de Jong P.J."/>
            <person name="Hrdy I."/>
            <person name="Horvathova L."/>
            <person name="Zubacova Z."/>
            <person name="Dolezal P."/>
            <person name="Malik S.B."/>
            <person name="Logsdon J.M. Jr."/>
            <person name="Henze K."/>
            <person name="Gupta A."/>
            <person name="Wang C.C."/>
            <person name="Dunne R.L."/>
            <person name="Upcroft J.A."/>
            <person name="Upcroft P."/>
            <person name="White O."/>
            <person name="Salzberg S.L."/>
            <person name="Tang P."/>
            <person name="Chiu C.-H."/>
            <person name="Lee Y.-S."/>
            <person name="Embley T.M."/>
            <person name="Coombs G.H."/>
            <person name="Mottram J.C."/>
            <person name="Tachezy J."/>
            <person name="Fraser-Liggett C.M."/>
            <person name="Johnson P.J."/>
        </authorList>
    </citation>
    <scope>NUCLEOTIDE SEQUENCE [LARGE SCALE GENOMIC DNA]</scope>
    <source>
        <strain evidence="2">G3</strain>
    </source>
</reference>
<feature type="transmembrane region" description="Helical" evidence="1">
    <location>
        <begin position="352"/>
        <end position="371"/>
    </location>
</feature>
<dbReference type="Gene3D" id="3.40.30.10">
    <property type="entry name" value="Glutaredoxin"/>
    <property type="match status" value="1"/>
</dbReference>
<dbReference type="KEGG" id="tva:4760419"/>
<proteinExistence type="predicted"/>
<dbReference type="RefSeq" id="XP_001314804.1">
    <property type="nucleotide sequence ID" value="XM_001314769.1"/>
</dbReference>
<dbReference type="SMR" id="A2EXM4"/>
<dbReference type="VEuPathDB" id="TrichDB:TVAGG3_0751430"/>